<dbReference type="EMBL" id="VOIH02000006">
    <property type="protein sequence ID" value="KAF3443587.1"/>
    <property type="molecule type" value="Genomic_DNA"/>
</dbReference>
<dbReference type="Proteomes" id="UP000796880">
    <property type="component" value="Unassembled WGS sequence"/>
</dbReference>
<organism evidence="1 2">
    <name type="scientific">Rhamnella rubrinervis</name>
    <dbReference type="NCBI Taxonomy" id="2594499"/>
    <lineage>
        <taxon>Eukaryota</taxon>
        <taxon>Viridiplantae</taxon>
        <taxon>Streptophyta</taxon>
        <taxon>Embryophyta</taxon>
        <taxon>Tracheophyta</taxon>
        <taxon>Spermatophyta</taxon>
        <taxon>Magnoliopsida</taxon>
        <taxon>eudicotyledons</taxon>
        <taxon>Gunneridae</taxon>
        <taxon>Pentapetalae</taxon>
        <taxon>rosids</taxon>
        <taxon>fabids</taxon>
        <taxon>Rosales</taxon>
        <taxon>Rhamnaceae</taxon>
        <taxon>rhamnoid group</taxon>
        <taxon>Rhamneae</taxon>
        <taxon>Rhamnella</taxon>
    </lineage>
</organism>
<name>A0A8K0MEZ0_9ROSA</name>
<keyword evidence="2" id="KW-1185">Reference proteome</keyword>
<evidence type="ECO:0000313" key="1">
    <source>
        <dbReference type="EMBL" id="KAF3443587.1"/>
    </source>
</evidence>
<gene>
    <name evidence="1" type="ORF">FNV43_RR13275</name>
</gene>
<sequence>MKPLSPSLKLVSSWFSSMKRIVAGRWSASISEASFGRSVSGSRFCVCLVMVIASLGTPWGTLPHPIQIRKHVVREYICRELRDGNQGDKERFDRTYRYHEATYVTCQ</sequence>
<reference evidence="1" key="1">
    <citation type="submission" date="2020-03" db="EMBL/GenBank/DDBJ databases">
        <title>A high-quality chromosome-level genome assembly of a woody plant with both climbing and erect habits, Rhamnella rubrinervis.</title>
        <authorList>
            <person name="Lu Z."/>
            <person name="Yang Y."/>
            <person name="Zhu X."/>
            <person name="Sun Y."/>
        </authorList>
    </citation>
    <scope>NUCLEOTIDE SEQUENCE</scope>
    <source>
        <strain evidence="1">BYM</strain>
        <tissue evidence="1">Leaf</tissue>
    </source>
</reference>
<protein>
    <submittedName>
        <fullName evidence="1">Uncharacterized protein</fullName>
    </submittedName>
</protein>
<proteinExistence type="predicted"/>
<dbReference type="AlphaFoldDB" id="A0A8K0MEZ0"/>
<accession>A0A8K0MEZ0</accession>
<comment type="caution">
    <text evidence="1">The sequence shown here is derived from an EMBL/GenBank/DDBJ whole genome shotgun (WGS) entry which is preliminary data.</text>
</comment>
<evidence type="ECO:0000313" key="2">
    <source>
        <dbReference type="Proteomes" id="UP000796880"/>
    </source>
</evidence>